<sequence>MVSSIFPHPRGARLSVPPNPIVRVRAANKLFSATVLPVFGACEADRELPASKQMRWWVYKSMRSWSPESRAHAQAAAAEFITLQVYVFLASAGPPESSAPTVDGLGRWGRSCLLESGAVSVDFAVLTSSGKCRRELYESLLNVRTLKQHQERTLGAGKMPSGCCT</sequence>
<dbReference type="Proteomes" id="UP001480595">
    <property type="component" value="Unassembled WGS sequence"/>
</dbReference>
<evidence type="ECO:0000313" key="2">
    <source>
        <dbReference type="Proteomes" id="UP001480595"/>
    </source>
</evidence>
<proteinExistence type="predicted"/>
<dbReference type="GeneID" id="92094112"/>
<dbReference type="RefSeq" id="XP_066713219.1">
    <property type="nucleotide sequence ID" value="XM_066861049.1"/>
</dbReference>
<reference evidence="1 2" key="1">
    <citation type="submission" date="2023-01" db="EMBL/GenBank/DDBJ databases">
        <title>Analysis of 21 Apiospora genomes using comparative genomics revels a genus with tremendous synthesis potential of carbohydrate active enzymes and secondary metabolites.</title>
        <authorList>
            <person name="Sorensen T."/>
        </authorList>
    </citation>
    <scope>NUCLEOTIDE SEQUENCE [LARGE SCALE GENOMIC DNA]</scope>
    <source>
        <strain evidence="1 2">CBS 135458</strain>
    </source>
</reference>
<protein>
    <submittedName>
        <fullName evidence="1">Uncharacterized protein</fullName>
    </submittedName>
</protein>
<organism evidence="1 2">
    <name type="scientific">Apiospora phragmitis</name>
    <dbReference type="NCBI Taxonomy" id="2905665"/>
    <lineage>
        <taxon>Eukaryota</taxon>
        <taxon>Fungi</taxon>
        <taxon>Dikarya</taxon>
        <taxon>Ascomycota</taxon>
        <taxon>Pezizomycotina</taxon>
        <taxon>Sordariomycetes</taxon>
        <taxon>Xylariomycetidae</taxon>
        <taxon>Amphisphaeriales</taxon>
        <taxon>Apiosporaceae</taxon>
        <taxon>Apiospora</taxon>
    </lineage>
</organism>
<dbReference type="EMBL" id="JAQQWL010000010">
    <property type="protein sequence ID" value="KAK8054573.1"/>
    <property type="molecule type" value="Genomic_DNA"/>
</dbReference>
<keyword evidence="2" id="KW-1185">Reference proteome</keyword>
<gene>
    <name evidence="1" type="ORF">PG994_009640</name>
</gene>
<comment type="caution">
    <text evidence="1">The sequence shown here is derived from an EMBL/GenBank/DDBJ whole genome shotgun (WGS) entry which is preliminary data.</text>
</comment>
<name>A0ABR1U9E2_9PEZI</name>
<evidence type="ECO:0000313" key="1">
    <source>
        <dbReference type="EMBL" id="KAK8054573.1"/>
    </source>
</evidence>
<accession>A0ABR1U9E2</accession>